<organism evidence="10 11">
    <name type="scientific">Advenella mandrilli</name>
    <dbReference type="NCBI Taxonomy" id="2800330"/>
    <lineage>
        <taxon>Bacteria</taxon>
        <taxon>Pseudomonadati</taxon>
        <taxon>Pseudomonadota</taxon>
        <taxon>Betaproteobacteria</taxon>
        <taxon>Burkholderiales</taxon>
        <taxon>Alcaligenaceae</taxon>
    </lineage>
</organism>
<dbReference type="InterPro" id="IPR052157">
    <property type="entry name" value="BCAA_transport_permease"/>
</dbReference>
<evidence type="ECO:0000256" key="5">
    <source>
        <dbReference type="ARBA" id="ARBA00022970"/>
    </source>
</evidence>
<comment type="subcellular location">
    <subcellularLocation>
        <location evidence="1">Cell membrane</location>
        <topology evidence="1">Multi-pass membrane protein</topology>
    </subcellularLocation>
</comment>
<keyword evidence="7 9" id="KW-0472">Membrane</keyword>
<evidence type="ECO:0000256" key="6">
    <source>
        <dbReference type="ARBA" id="ARBA00022989"/>
    </source>
</evidence>
<feature type="transmembrane region" description="Helical" evidence="9">
    <location>
        <begin position="100"/>
        <end position="120"/>
    </location>
</feature>
<keyword evidence="6 9" id="KW-1133">Transmembrane helix</keyword>
<name>A0ABS1EDF3_9BURK</name>
<sequence length="294" mass="30813">MDFDWLFFAEISLAGLGTGGLYALTALAFVIIFKSTGVVNLAIGEMLMVGAYLVYGLATGFGLPMWLAIVVGVLGSGLAGGVIERLAIRPMVGESPISTFMITVGLASVLVGAVELIWTADQRRMPPIMPDEAIFIGEAFVSSKVFYGFFVTLILISLGLLVFRFWRGGVALRATAFDQGAAYSMGINVPRVFSLSWVIGAMIAAVAGVIVGAIGGISPAMGIFGLSVLVVVIAGGLDSVLGALVAGMAIGLIESWASGFLGGEYKVVVTFLILIIVLMIRPYGLFGTREIERL</sequence>
<keyword evidence="3" id="KW-1003">Cell membrane</keyword>
<evidence type="ECO:0000256" key="1">
    <source>
        <dbReference type="ARBA" id="ARBA00004651"/>
    </source>
</evidence>
<evidence type="ECO:0000256" key="4">
    <source>
        <dbReference type="ARBA" id="ARBA00022692"/>
    </source>
</evidence>
<evidence type="ECO:0000256" key="8">
    <source>
        <dbReference type="ARBA" id="ARBA00037998"/>
    </source>
</evidence>
<evidence type="ECO:0000256" key="3">
    <source>
        <dbReference type="ARBA" id="ARBA00022475"/>
    </source>
</evidence>
<dbReference type="CDD" id="cd06582">
    <property type="entry name" value="TM_PBP1_LivH_like"/>
    <property type="match status" value="1"/>
</dbReference>
<feature type="transmembrane region" description="Helical" evidence="9">
    <location>
        <begin position="145"/>
        <end position="166"/>
    </location>
</feature>
<dbReference type="RefSeq" id="WP_200232732.1">
    <property type="nucleotide sequence ID" value="NZ_JAENGP010000001.1"/>
</dbReference>
<keyword evidence="2" id="KW-0813">Transport</keyword>
<feature type="transmembrane region" description="Helical" evidence="9">
    <location>
        <begin position="195"/>
        <end position="217"/>
    </location>
</feature>
<keyword evidence="4 9" id="KW-0812">Transmembrane</keyword>
<evidence type="ECO:0000313" key="11">
    <source>
        <dbReference type="Proteomes" id="UP000635316"/>
    </source>
</evidence>
<proteinExistence type="inferred from homology"/>
<evidence type="ECO:0000313" key="10">
    <source>
        <dbReference type="EMBL" id="MBK1779727.1"/>
    </source>
</evidence>
<dbReference type="PANTHER" id="PTHR11795">
    <property type="entry name" value="BRANCHED-CHAIN AMINO ACID TRANSPORT SYSTEM PERMEASE PROTEIN LIVH"/>
    <property type="match status" value="1"/>
</dbReference>
<evidence type="ECO:0000256" key="7">
    <source>
        <dbReference type="ARBA" id="ARBA00023136"/>
    </source>
</evidence>
<comment type="caution">
    <text evidence="10">The sequence shown here is derived from an EMBL/GenBank/DDBJ whole genome shotgun (WGS) entry which is preliminary data.</text>
</comment>
<protein>
    <submittedName>
        <fullName evidence="10">Branched-chain amino acid ABC transporter permease</fullName>
    </submittedName>
</protein>
<evidence type="ECO:0000256" key="2">
    <source>
        <dbReference type="ARBA" id="ARBA00022448"/>
    </source>
</evidence>
<feature type="transmembrane region" description="Helical" evidence="9">
    <location>
        <begin position="223"/>
        <end position="253"/>
    </location>
</feature>
<gene>
    <name evidence="10" type="ORF">JHL22_00690</name>
</gene>
<dbReference type="EMBL" id="JAENGP010000001">
    <property type="protein sequence ID" value="MBK1779727.1"/>
    <property type="molecule type" value="Genomic_DNA"/>
</dbReference>
<feature type="transmembrane region" description="Helical" evidence="9">
    <location>
        <begin position="265"/>
        <end position="284"/>
    </location>
</feature>
<accession>A0ABS1EDF3</accession>
<dbReference type="PANTHER" id="PTHR11795:SF451">
    <property type="entry name" value="ABC TRANSPORTER PERMEASE PROTEIN"/>
    <property type="match status" value="1"/>
</dbReference>
<reference evidence="10 11" key="1">
    <citation type="submission" date="2020-12" db="EMBL/GenBank/DDBJ databases">
        <authorList>
            <person name="Lu T."/>
            <person name="Wang Q."/>
            <person name="Han X."/>
        </authorList>
    </citation>
    <scope>NUCLEOTIDE SEQUENCE [LARGE SCALE GENOMIC DNA]</scope>
    <source>
        <strain evidence="10 11">WQ 585</strain>
    </source>
</reference>
<dbReference type="Proteomes" id="UP000635316">
    <property type="component" value="Unassembled WGS sequence"/>
</dbReference>
<keyword evidence="11" id="KW-1185">Reference proteome</keyword>
<dbReference type="Pfam" id="PF02653">
    <property type="entry name" value="BPD_transp_2"/>
    <property type="match status" value="1"/>
</dbReference>
<keyword evidence="5" id="KW-0029">Amino-acid transport</keyword>
<feature type="transmembrane region" description="Helical" evidence="9">
    <location>
        <begin position="6"/>
        <end position="31"/>
    </location>
</feature>
<dbReference type="InterPro" id="IPR001851">
    <property type="entry name" value="ABC_transp_permease"/>
</dbReference>
<evidence type="ECO:0000256" key="9">
    <source>
        <dbReference type="SAM" id="Phobius"/>
    </source>
</evidence>
<comment type="similarity">
    <text evidence="8">Belongs to the binding-protein-dependent transport system permease family. LivHM subfamily.</text>
</comment>